<keyword evidence="1" id="KW-0472">Membrane</keyword>
<keyword evidence="1" id="KW-1133">Transmembrane helix</keyword>
<gene>
    <name evidence="2" type="ORF">C7435_0674</name>
</gene>
<protein>
    <submittedName>
        <fullName evidence="2">Uncharacterized protein</fullName>
    </submittedName>
</protein>
<evidence type="ECO:0000256" key="1">
    <source>
        <dbReference type="SAM" id="Phobius"/>
    </source>
</evidence>
<evidence type="ECO:0000313" key="2">
    <source>
        <dbReference type="EMBL" id="RKR02735.1"/>
    </source>
</evidence>
<keyword evidence="1" id="KW-0812">Transmembrane</keyword>
<dbReference type="AlphaFoldDB" id="A0A495DJH0"/>
<proteinExistence type="predicted"/>
<reference evidence="2 3" key="1">
    <citation type="submission" date="2018-10" db="EMBL/GenBank/DDBJ databases">
        <title>Genomic Encyclopedia of Type Strains, Phase IV (KMG-IV): sequencing the most valuable type-strain genomes for metagenomic binning, comparative biology and taxonomic classification.</title>
        <authorList>
            <person name="Goeker M."/>
        </authorList>
    </citation>
    <scope>NUCLEOTIDE SEQUENCE [LARGE SCALE GENOMIC DNA]</scope>
    <source>
        <strain evidence="2 3">DSM 4734</strain>
    </source>
</reference>
<dbReference type="Proteomes" id="UP000273675">
    <property type="component" value="Unassembled WGS sequence"/>
</dbReference>
<organism evidence="2 3">
    <name type="scientific">Maricaulis maris</name>
    <dbReference type="NCBI Taxonomy" id="74318"/>
    <lineage>
        <taxon>Bacteria</taxon>
        <taxon>Pseudomonadati</taxon>
        <taxon>Pseudomonadota</taxon>
        <taxon>Alphaproteobacteria</taxon>
        <taxon>Maricaulales</taxon>
        <taxon>Maricaulaceae</taxon>
        <taxon>Maricaulis</taxon>
    </lineage>
</organism>
<evidence type="ECO:0000313" key="3">
    <source>
        <dbReference type="Proteomes" id="UP000273675"/>
    </source>
</evidence>
<sequence length="31" mass="3266">MRRVVQDVSAATAVLGFAWMIAMWGSVLGAA</sequence>
<comment type="caution">
    <text evidence="2">The sequence shown here is derived from an EMBL/GenBank/DDBJ whole genome shotgun (WGS) entry which is preliminary data.</text>
</comment>
<dbReference type="EMBL" id="RBIM01000002">
    <property type="protein sequence ID" value="RKR02735.1"/>
    <property type="molecule type" value="Genomic_DNA"/>
</dbReference>
<name>A0A495DJH0_9PROT</name>
<accession>A0A495DJH0</accession>
<feature type="transmembrane region" description="Helical" evidence="1">
    <location>
        <begin position="12"/>
        <end position="30"/>
    </location>
</feature>